<feature type="region of interest" description="Disordered" evidence="1">
    <location>
        <begin position="1"/>
        <end position="31"/>
    </location>
</feature>
<sequence>MAEMAGTAETTATRRTAIEDRSPAPKNTPRRHGWSLSMNMCLSLSLATFVLIPLTINELQPPYVNTTGSGLLHRSNREFQEGKISFHCPAKQCDKTECLLYTIKHDAWVEIEGHVIEIVCVARWGGDRVCTVWVHKSFDLADPPFWCSKPRSCQEMPAYTGSSNWREACKRTYQPVRETQPKTAQPEIIYGALKPQALTSLGPEQPPTKATWRQGLISFKCPRGVCGEEGCKAYMLRLSTPHLGHWSVLDSEDVRTQCQTNDTCTVSVSPKYDASWEYPFWCALPDGCTTEPAHFTRLDWQYACKVSLQLRNLPNRTPPYEHDNIALTIMNEFANERNVSNCEICQHMPISSRAPMLVPVPFTEADWAVMGWAELSHRFVSNDEDCYTPPSHTATRAQSTTAYEGEKGKVVGFAVKQFNLEKRPVGINQVMLFRLTYYKRYVQQGLRYQVQMTLGETNCTAENELLKTACTLIPNTASIRLEMGIQSIPWANYLKVTHTTWSRHNCSKPLIPTRPPNRDCTNPAPPIPVHPLTNVSRCVNFYALDGFHLGTSDCSNDIISFATESKDLALPGKVYLVCGNIAYSCVPVVGNLRKRSVTGKCYLAYLIPLIRQADSKELVPFHVRHKRAISLGSRILSILIPSYGTYRSQEEIRALSTVLERHMNKTSIALSEMQKEVNDIKHMVLQNRMALDLVLASQGGVCKIINTECCAYISDATSSVYDVVADTEQGIKELHEDHGWNPFGEMQAWVGSWGISLLKGLLWMLGGIILSVIVITLILTVLKICVRKVVSTHVSVEHTSTTKQCPVQEWTPPYPDSSDSDDECEDCV</sequence>
<reference evidence="3" key="2">
    <citation type="submission" date="2025-05" db="UniProtKB">
        <authorList>
            <consortium name="Ensembl"/>
        </authorList>
    </citation>
    <scope>IDENTIFICATION</scope>
</reference>
<keyword evidence="2" id="KW-0812">Transmembrane</keyword>
<keyword evidence="2" id="KW-0472">Membrane</keyword>
<dbReference type="Pfam" id="PF00429">
    <property type="entry name" value="TLV_coat"/>
    <property type="match status" value="1"/>
</dbReference>
<accession>A0AAQ4S8U6</accession>
<name>A0AAQ4S8U6_GASAC</name>
<dbReference type="InterPro" id="IPR018154">
    <property type="entry name" value="TLV/ENV_coat_polyprotein"/>
</dbReference>
<feature type="compositionally biased region" description="Low complexity" evidence="1">
    <location>
        <begin position="1"/>
        <end position="15"/>
    </location>
</feature>
<proteinExistence type="predicted"/>
<dbReference type="Ensembl" id="ENSGACT00000074703.1">
    <property type="protein sequence ID" value="ENSGACP00000071423.1"/>
    <property type="gene ID" value="ENSGACG00000026622.1"/>
</dbReference>
<keyword evidence="4" id="KW-1185">Reference proteome</keyword>
<dbReference type="Ensembl" id="ENSGACT00000036145.1">
    <property type="protein sequence ID" value="ENSGACP00000064861.1"/>
    <property type="gene ID" value="ENSGACG00000026622.1"/>
</dbReference>
<dbReference type="PANTHER" id="PTHR10424">
    <property type="entry name" value="VIRAL ENVELOPE PROTEIN"/>
    <property type="match status" value="1"/>
</dbReference>
<dbReference type="Gene3D" id="1.10.287.210">
    <property type="match status" value="1"/>
</dbReference>
<dbReference type="Proteomes" id="UP000007635">
    <property type="component" value="Chromosome III"/>
</dbReference>
<dbReference type="SUPFAM" id="SSF58069">
    <property type="entry name" value="Virus ectodomain"/>
    <property type="match status" value="1"/>
</dbReference>
<feature type="transmembrane region" description="Helical" evidence="2">
    <location>
        <begin position="761"/>
        <end position="782"/>
    </location>
</feature>
<dbReference type="InterPro" id="IPR046350">
    <property type="entry name" value="Cystatin_sf"/>
</dbReference>
<evidence type="ECO:0000313" key="3">
    <source>
        <dbReference type="Ensembl" id="ENSGACP00000071423.1"/>
    </source>
</evidence>
<evidence type="ECO:0000313" key="4">
    <source>
        <dbReference type="Proteomes" id="UP000007635"/>
    </source>
</evidence>
<protein>
    <submittedName>
        <fullName evidence="3">Uncharacterized protein</fullName>
    </submittedName>
</protein>
<evidence type="ECO:0000256" key="1">
    <source>
        <dbReference type="SAM" id="MobiDB-lite"/>
    </source>
</evidence>
<keyword evidence="2" id="KW-1133">Transmembrane helix</keyword>
<dbReference type="AlphaFoldDB" id="A0AAQ4S8U6"/>
<organism evidence="3 4">
    <name type="scientific">Gasterosteus aculeatus aculeatus</name>
    <name type="common">three-spined stickleback</name>
    <dbReference type="NCBI Taxonomy" id="481459"/>
    <lineage>
        <taxon>Eukaryota</taxon>
        <taxon>Metazoa</taxon>
        <taxon>Chordata</taxon>
        <taxon>Craniata</taxon>
        <taxon>Vertebrata</taxon>
        <taxon>Euteleostomi</taxon>
        <taxon>Actinopterygii</taxon>
        <taxon>Neopterygii</taxon>
        <taxon>Teleostei</taxon>
        <taxon>Neoteleostei</taxon>
        <taxon>Acanthomorphata</taxon>
        <taxon>Eupercaria</taxon>
        <taxon>Perciformes</taxon>
        <taxon>Cottioidei</taxon>
        <taxon>Gasterosteales</taxon>
        <taxon>Gasterosteidae</taxon>
        <taxon>Gasterosteus</taxon>
    </lineage>
</organism>
<dbReference type="GeneTree" id="ENSGT01140000282709"/>
<dbReference type="SUPFAM" id="SSF54403">
    <property type="entry name" value="Cystatin/monellin"/>
    <property type="match status" value="1"/>
</dbReference>
<reference evidence="3 4" key="1">
    <citation type="journal article" date="2021" name="G3 (Bethesda)">
        <title>Improved contiguity of the threespine stickleback genome using long-read sequencing.</title>
        <authorList>
            <person name="Nath S."/>
            <person name="Shaw D.E."/>
            <person name="White M.A."/>
        </authorList>
    </citation>
    <scope>NUCLEOTIDE SEQUENCE [LARGE SCALE GENOMIC DNA]</scope>
    <source>
        <strain evidence="3 4">Lake Benthic</strain>
    </source>
</reference>
<dbReference type="Gene3D" id="3.10.450.10">
    <property type="match status" value="1"/>
</dbReference>
<dbReference type="PANTHER" id="PTHR10424:SF8">
    <property type="entry name" value="ENDOGENOUS RETROVIRUS GROUP PABLB MEMBER 1 ENV POLYPROTEIN"/>
    <property type="match status" value="1"/>
</dbReference>
<evidence type="ECO:0000256" key="2">
    <source>
        <dbReference type="SAM" id="Phobius"/>
    </source>
</evidence>